<evidence type="ECO:0000259" key="10">
    <source>
        <dbReference type="Pfam" id="PF04136"/>
    </source>
</evidence>
<reference evidence="12 13" key="1">
    <citation type="journal article" date="2019" name="Sci. Rep.">
        <title>Comparative genomics of chytrid fungi reveal insights into the obligate biotrophic and pathogenic lifestyle of Synchytrium endobioticum.</title>
        <authorList>
            <person name="van de Vossenberg B.T.L.H."/>
            <person name="Warris S."/>
            <person name="Nguyen H.D.T."/>
            <person name="van Gent-Pelzer M.P.E."/>
            <person name="Joly D.L."/>
            <person name="van de Geest H.C."/>
            <person name="Bonants P.J.M."/>
            <person name="Smith D.S."/>
            <person name="Levesque C.A."/>
            <person name="van der Lee T.A.J."/>
        </authorList>
    </citation>
    <scope>NUCLEOTIDE SEQUENCE [LARGE SCALE GENOMIC DNA]</scope>
    <source>
        <strain evidence="12 13">JEL517</strain>
    </source>
</reference>
<dbReference type="RefSeq" id="XP_031023497.1">
    <property type="nucleotide sequence ID" value="XM_031170497.1"/>
</dbReference>
<evidence type="ECO:0000256" key="3">
    <source>
        <dbReference type="ARBA" id="ARBA00020976"/>
    </source>
</evidence>
<proteinExistence type="inferred from homology"/>
<comment type="subcellular location">
    <subcellularLocation>
        <location evidence="1">Golgi apparatus membrane</location>
        <topology evidence="1">Peripheral membrane protein</topology>
    </subcellularLocation>
</comment>
<protein>
    <recommendedName>
        <fullName evidence="3">Conserved oligomeric Golgi complex subunit 3</fullName>
    </recommendedName>
    <alternativeName>
        <fullName evidence="8">Component of oligomeric Golgi complex 3</fullName>
    </alternativeName>
</protein>
<evidence type="ECO:0000256" key="1">
    <source>
        <dbReference type="ARBA" id="ARBA00004395"/>
    </source>
</evidence>
<feature type="domain" description="Conserved oligomeric Golgi complex subunit 3 C-terminal" evidence="11">
    <location>
        <begin position="306"/>
        <end position="724"/>
    </location>
</feature>
<feature type="compositionally biased region" description="Acidic residues" evidence="9">
    <location>
        <begin position="462"/>
        <end position="482"/>
    </location>
</feature>
<dbReference type="OrthoDB" id="296793at2759"/>
<evidence type="ECO:0000256" key="8">
    <source>
        <dbReference type="ARBA" id="ARBA00031339"/>
    </source>
</evidence>
<evidence type="ECO:0000256" key="4">
    <source>
        <dbReference type="ARBA" id="ARBA00022448"/>
    </source>
</evidence>
<evidence type="ECO:0000313" key="12">
    <source>
        <dbReference type="EMBL" id="TPX32254.1"/>
    </source>
</evidence>
<dbReference type="InterPro" id="IPR007265">
    <property type="entry name" value="COG_su3"/>
</dbReference>
<dbReference type="GO" id="GO:0006891">
    <property type="term" value="P:intra-Golgi vesicle-mediated transport"/>
    <property type="evidence" value="ECO:0007669"/>
    <property type="project" value="TreeGrafter"/>
</dbReference>
<dbReference type="GeneID" id="42005794"/>
<dbReference type="GO" id="GO:0006886">
    <property type="term" value="P:intracellular protein transport"/>
    <property type="evidence" value="ECO:0007669"/>
    <property type="project" value="InterPro"/>
</dbReference>
<accession>A0A507C2D9</accession>
<dbReference type="InterPro" id="IPR048685">
    <property type="entry name" value="COG3_C"/>
</dbReference>
<keyword evidence="6" id="KW-0333">Golgi apparatus</keyword>
<dbReference type="GO" id="GO:0000139">
    <property type="term" value="C:Golgi membrane"/>
    <property type="evidence" value="ECO:0007669"/>
    <property type="project" value="UniProtKB-SubCell"/>
</dbReference>
<feature type="region of interest" description="Disordered" evidence="9">
    <location>
        <begin position="459"/>
        <end position="499"/>
    </location>
</feature>
<evidence type="ECO:0000256" key="2">
    <source>
        <dbReference type="ARBA" id="ARBA00009936"/>
    </source>
</evidence>
<sequence>MALNARKSLRERVDDFEAQIILSDSQKDSILRLQEACSELPFPTHLQGDDDNEQDDDQQQQSTLSLVTPSRSRAPSFMMQDALPARAKANETTTRKSTHELMTGVDDPIENTQQFFGWFARIEEDMEVGQEDIYRSYLESIYTYRKTCDNVLSTIASTRDLLNSLKENYESVDQKTRGLQLACEKLLAEQMHLLHVADQVAVKLNYFNDLEPISKLFSSPGETVCLDDKFIPFLHRLDECIAFVQSNLNYKDAELFLMRFRQCMTRGMSLVKLHIVNTLRGLQTDVRDRLANRPPNEVLPASLHTSLFYVKFKTVAPRLKALVAEIESRVPSHKEYHSLLQDCYNAFFQVRASLLGPQIQLHVQEISNDKDLLSFARSGSVYMTGVCRDEYTLFFEFFSSGQDELSGYLESLSMHLYDALRPLILRESRIDILSDLCLAIQAAMASQTATLNLVKPVKSQPDELEQDGEQSEEINGDEEDENGYERRMTKQQEQEAEDDGLGFVTASVRLVLEDTQSRLAFRAQTFIKQDIQGFKPREDEILLFARGRGLPLPAPVSTSTGFAPVITAPNSPEATTSTTSITPANTMSLSITESTDGDPFALAPPPLAPNSAIEPARRPSADISAPGFARLVYGSGEWYPTMQRCLYILGKLYRCVPTTVFEDLAEEAVDECRASLVGVSLIIALKQTKTDGELFLIKNLLMLREQIAPFEVAFVRKEEILDFGALQAAVSTVLSDPLSFGNLSQAVMAGVSLPRTVESYPDAKEGVDKELKRVCEDFILDTTRSCVEPLSSFLLKVQVFRLRDGSSRSSSVPRESLAAQNFAQPAQVLQIQDAFREVLSKRLGYAISRMADYLGDKRTEAVLIRVMRANIIDTYQAFYDIVQTEYDLSVQGRVTTVDSIAKMIDAVCSAVKAPTMEGTSS</sequence>
<feature type="compositionally biased region" description="Acidic residues" evidence="9">
    <location>
        <begin position="49"/>
        <end position="58"/>
    </location>
</feature>
<dbReference type="EMBL" id="QEAO01000032">
    <property type="protein sequence ID" value="TPX32254.1"/>
    <property type="molecule type" value="Genomic_DNA"/>
</dbReference>
<keyword evidence="5" id="KW-0653">Protein transport</keyword>
<evidence type="ECO:0000256" key="7">
    <source>
        <dbReference type="ARBA" id="ARBA00023136"/>
    </source>
</evidence>
<keyword evidence="4" id="KW-0813">Transport</keyword>
<dbReference type="GO" id="GO:0007030">
    <property type="term" value="P:Golgi organization"/>
    <property type="evidence" value="ECO:0007669"/>
    <property type="project" value="TreeGrafter"/>
</dbReference>
<evidence type="ECO:0000259" key="11">
    <source>
        <dbReference type="Pfam" id="PF20671"/>
    </source>
</evidence>
<evidence type="ECO:0000313" key="13">
    <source>
        <dbReference type="Proteomes" id="UP000319731"/>
    </source>
</evidence>
<feature type="compositionally biased region" description="Basic and acidic residues" evidence="9">
    <location>
        <begin position="483"/>
        <end position="493"/>
    </location>
</feature>
<dbReference type="InterPro" id="IPR048320">
    <property type="entry name" value="COG3_N"/>
</dbReference>
<dbReference type="STRING" id="1806994.A0A507C2D9"/>
<dbReference type="AlphaFoldDB" id="A0A507C2D9"/>
<dbReference type="Pfam" id="PF04136">
    <property type="entry name" value="COG3_N"/>
    <property type="match status" value="1"/>
</dbReference>
<name>A0A507C2D9_9FUNG</name>
<dbReference type="PANTHER" id="PTHR13302:SF8">
    <property type="entry name" value="CONSERVED OLIGOMERIC GOLGI COMPLEX SUBUNIT 3"/>
    <property type="match status" value="1"/>
</dbReference>
<dbReference type="Pfam" id="PF20671">
    <property type="entry name" value="COG3_C"/>
    <property type="match status" value="1"/>
</dbReference>
<comment type="caution">
    <text evidence="12">The sequence shown here is derived from an EMBL/GenBank/DDBJ whole genome shotgun (WGS) entry which is preliminary data.</text>
</comment>
<dbReference type="PANTHER" id="PTHR13302">
    <property type="entry name" value="CONSERVED OLIGOMERIC GOLGI COMPLEX COMPONENT 3"/>
    <property type="match status" value="1"/>
</dbReference>
<evidence type="ECO:0000256" key="5">
    <source>
        <dbReference type="ARBA" id="ARBA00022927"/>
    </source>
</evidence>
<dbReference type="GO" id="GO:0017119">
    <property type="term" value="C:Golgi transport complex"/>
    <property type="evidence" value="ECO:0007669"/>
    <property type="project" value="TreeGrafter"/>
</dbReference>
<keyword evidence="7" id="KW-0472">Membrane</keyword>
<comment type="similarity">
    <text evidence="2">Belongs to the COG3 family.</text>
</comment>
<dbReference type="Proteomes" id="UP000319731">
    <property type="component" value="Unassembled WGS sequence"/>
</dbReference>
<dbReference type="GO" id="GO:0005801">
    <property type="term" value="C:cis-Golgi network"/>
    <property type="evidence" value="ECO:0007669"/>
    <property type="project" value="InterPro"/>
</dbReference>
<feature type="compositionally biased region" description="Polar residues" evidence="9">
    <location>
        <begin position="62"/>
        <end position="73"/>
    </location>
</feature>
<feature type="domain" description="Conserved oligomeric Golgi complex subunit 3 N-terminal" evidence="10">
    <location>
        <begin position="137"/>
        <end position="280"/>
    </location>
</feature>
<keyword evidence="13" id="KW-1185">Reference proteome</keyword>
<gene>
    <name evidence="12" type="ORF">SmJEL517_g04569</name>
</gene>
<organism evidence="12 13">
    <name type="scientific">Synchytrium microbalum</name>
    <dbReference type="NCBI Taxonomy" id="1806994"/>
    <lineage>
        <taxon>Eukaryota</taxon>
        <taxon>Fungi</taxon>
        <taxon>Fungi incertae sedis</taxon>
        <taxon>Chytridiomycota</taxon>
        <taxon>Chytridiomycota incertae sedis</taxon>
        <taxon>Chytridiomycetes</taxon>
        <taxon>Synchytriales</taxon>
        <taxon>Synchytriaceae</taxon>
        <taxon>Synchytrium</taxon>
    </lineage>
</organism>
<feature type="region of interest" description="Disordered" evidence="9">
    <location>
        <begin position="42"/>
        <end position="73"/>
    </location>
</feature>
<evidence type="ECO:0000256" key="6">
    <source>
        <dbReference type="ARBA" id="ARBA00023034"/>
    </source>
</evidence>
<evidence type="ECO:0000256" key="9">
    <source>
        <dbReference type="SAM" id="MobiDB-lite"/>
    </source>
</evidence>